<keyword evidence="1" id="KW-0472">Membrane</keyword>
<accession>W6U802</accession>
<dbReference type="Proteomes" id="UP000019149">
    <property type="component" value="Unassembled WGS sequence"/>
</dbReference>
<dbReference type="KEGG" id="egl:EGR_10618"/>
<dbReference type="EMBL" id="APAU02000242">
    <property type="protein sequence ID" value="EUB54522.1"/>
    <property type="molecule type" value="Genomic_DNA"/>
</dbReference>
<name>W6U802_ECHGR</name>
<keyword evidence="1" id="KW-1133">Transmembrane helix</keyword>
<comment type="caution">
    <text evidence="2">The sequence shown here is derived from an EMBL/GenBank/DDBJ whole genome shotgun (WGS) entry which is preliminary data.</text>
</comment>
<keyword evidence="1" id="KW-0812">Transmembrane</keyword>
<keyword evidence="3" id="KW-1185">Reference proteome</keyword>
<evidence type="ECO:0000256" key="1">
    <source>
        <dbReference type="SAM" id="Phobius"/>
    </source>
</evidence>
<sequence>MGEWTGSKTEEYVLKDGIRILFLGETFLCHINLHNESGVECKNVVLKLKHQDCLRLTAPALGQSAPFVDVSSCCLHHCIPSQMRSQLVSFSVAYCFIQVACAMLYLRG</sequence>
<dbReference type="AlphaFoldDB" id="W6U802"/>
<feature type="transmembrane region" description="Helical" evidence="1">
    <location>
        <begin position="87"/>
        <end position="106"/>
    </location>
</feature>
<evidence type="ECO:0000313" key="2">
    <source>
        <dbReference type="EMBL" id="EUB54522.1"/>
    </source>
</evidence>
<evidence type="ECO:0000313" key="3">
    <source>
        <dbReference type="Proteomes" id="UP000019149"/>
    </source>
</evidence>
<dbReference type="CTD" id="36346333"/>
<organism evidence="2 3">
    <name type="scientific">Echinococcus granulosus</name>
    <name type="common">Hydatid tapeworm</name>
    <dbReference type="NCBI Taxonomy" id="6210"/>
    <lineage>
        <taxon>Eukaryota</taxon>
        <taxon>Metazoa</taxon>
        <taxon>Spiralia</taxon>
        <taxon>Lophotrochozoa</taxon>
        <taxon>Platyhelminthes</taxon>
        <taxon>Cestoda</taxon>
        <taxon>Eucestoda</taxon>
        <taxon>Cyclophyllidea</taxon>
        <taxon>Taeniidae</taxon>
        <taxon>Echinococcus</taxon>
        <taxon>Echinococcus granulosus group</taxon>
    </lineage>
</organism>
<dbReference type="RefSeq" id="XP_024345718.1">
    <property type="nucleotide sequence ID" value="XM_024499867.1"/>
</dbReference>
<dbReference type="GeneID" id="36346333"/>
<dbReference type="OrthoDB" id="10250284at2759"/>
<proteinExistence type="predicted"/>
<reference evidence="2 3" key="1">
    <citation type="journal article" date="2013" name="Nat. Genet.">
        <title>The genome of the hydatid tapeworm Echinococcus granulosus.</title>
        <authorList>
            <person name="Zheng H."/>
            <person name="Zhang W."/>
            <person name="Zhang L."/>
            <person name="Zhang Z."/>
            <person name="Li J."/>
            <person name="Lu G."/>
            <person name="Zhu Y."/>
            <person name="Wang Y."/>
            <person name="Huang Y."/>
            <person name="Liu J."/>
            <person name="Kang H."/>
            <person name="Chen J."/>
            <person name="Wang L."/>
            <person name="Chen A."/>
            <person name="Yu S."/>
            <person name="Gao Z."/>
            <person name="Jin L."/>
            <person name="Gu W."/>
            <person name="Wang Z."/>
            <person name="Zhao L."/>
            <person name="Shi B."/>
            <person name="Wen H."/>
            <person name="Lin R."/>
            <person name="Jones M.K."/>
            <person name="Brejova B."/>
            <person name="Vinar T."/>
            <person name="Zhao G."/>
            <person name="McManus D.P."/>
            <person name="Chen Z."/>
            <person name="Zhou Y."/>
            <person name="Wang S."/>
        </authorList>
    </citation>
    <scope>NUCLEOTIDE SEQUENCE [LARGE SCALE GENOMIC DNA]</scope>
</reference>
<gene>
    <name evidence="2" type="ORF">EGR_10618</name>
</gene>
<protein>
    <submittedName>
        <fullName evidence="2">Uncharacterized protein</fullName>
    </submittedName>
</protein>